<evidence type="ECO:0008006" key="4">
    <source>
        <dbReference type="Google" id="ProtNLM"/>
    </source>
</evidence>
<evidence type="ECO:0000313" key="3">
    <source>
        <dbReference type="Proteomes" id="UP000002171"/>
    </source>
</evidence>
<dbReference type="OrthoDB" id="9860612at2"/>
<sequence length="166" mass="18914">MNAIKGFVALFVLSCSLSVSAKDILAYGENVVLCETILQLNSGKSTLGFIKKYTDKYRYKSSAEFLRENSKNNILCSGRSLIYFVIYRGHDDDVQALFKAGLAPNDIIEDNRGRRMTMLDYVMQIYRSEPNENKKETIKAKIKVIRKARGKTCAQLERRDCVLELP</sequence>
<feature type="chain" id="PRO_5031547409" description="Ankyrin repeat domain-containing protein" evidence="1">
    <location>
        <begin position="22"/>
        <end position="166"/>
    </location>
</feature>
<evidence type="ECO:0000313" key="2">
    <source>
        <dbReference type="EMBL" id="EAR62674.1"/>
    </source>
</evidence>
<keyword evidence="3" id="KW-1185">Reference proteome</keyword>
<dbReference type="AlphaFoldDB" id="A0A7U8CAC1"/>
<proteinExistence type="predicted"/>
<name>A0A7U8CAC1_NEPCE</name>
<keyword evidence="1" id="KW-0732">Signal</keyword>
<reference evidence="2 3" key="1">
    <citation type="submission" date="2006-02" db="EMBL/GenBank/DDBJ databases">
        <authorList>
            <person name="Pinhassi J."/>
            <person name="Pedros-Alio C."/>
            <person name="Ferriera S."/>
            <person name="Johnson J."/>
            <person name="Kravitz S."/>
            <person name="Halpern A."/>
            <person name="Remington K."/>
            <person name="Beeson K."/>
            <person name="Tran B."/>
            <person name="Rogers Y.-H."/>
            <person name="Friedman R."/>
            <person name="Venter J.C."/>
        </authorList>
    </citation>
    <scope>NUCLEOTIDE SEQUENCE [LARGE SCALE GENOMIC DNA]</scope>
    <source>
        <strain evidence="2 3">MED92</strain>
    </source>
</reference>
<dbReference type="EMBL" id="AAOW01000002">
    <property type="protein sequence ID" value="EAR62674.1"/>
    <property type="molecule type" value="Genomic_DNA"/>
</dbReference>
<comment type="caution">
    <text evidence="2">The sequence shown here is derived from an EMBL/GenBank/DDBJ whole genome shotgun (WGS) entry which is preliminary data.</text>
</comment>
<dbReference type="Proteomes" id="UP000002171">
    <property type="component" value="Unassembled WGS sequence"/>
</dbReference>
<feature type="signal peptide" evidence="1">
    <location>
        <begin position="1"/>
        <end position="21"/>
    </location>
</feature>
<organism evidence="2 3">
    <name type="scientific">Neptuniibacter caesariensis</name>
    <dbReference type="NCBI Taxonomy" id="207954"/>
    <lineage>
        <taxon>Bacteria</taxon>
        <taxon>Pseudomonadati</taxon>
        <taxon>Pseudomonadota</taxon>
        <taxon>Gammaproteobacteria</taxon>
        <taxon>Oceanospirillales</taxon>
        <taxon>Oceanospirillaceae</taxon>
        <taxon>Neptuniibacter</taxon>
    </lineage>
</organism>
<protein>
    <recommendedName>
        <fullName evidence="4">Ankyrin repeat domain-containing protein</fullName>
    </recommendedName>
</protein>
<dbReference type="RefSeq" id="WP_007021692.1">
    <property type="nucleotide sequence ID" value="NZ_CH724126.1"/>
</dbReference>
<evidence type="ECO:0000256" key="1">
    <source>
        <dbReference type="SAM" id="SignalP"/>
    </source>
</evidence>
<accession>A0A7U8CAC1</accession>
<gene>
    <name evidence="2" type="ORF">MED92_06133</name>
</gene>